<dbReference type="Pfam" id="PF07883">
    <property type="entry name" value="Cupin_2"/>
    <property type="match status" value="1"/>
</dbReference>
<accession>A0A402B3F1</accession>
<evidence type="ECO:0000313" key="3">
    <source>
        <dbReference type="Proteomes" id="UP000287171"/>
    </source>
</evidence>
<dbReference type="InterPro" id="IPR053146">
    <property type="entry name" value="QDO-like"/>
</dbReference>
<dbReference type="RefSeq" id="WP_161981996.1">
    <property type="nucleotide sequence ID" value="NZ_BIFT01000001.1"/>
</dbReference>
<dbReference type="SUPFAM" id="SSF51182">
    <property type="entry name" value="RmlC-like cupins"/>
    <property type="match status" value="1"/>
</dbReference>
<protein>
    <submittedName>
        <fullName evidence="2">Cupin</fullName>
    </submittedName>
</protein>
<reference evidence="3" key="1">
    <citation type="submission" date="2018-12" db="EMBL/GenBank/DDBJ databases">
        <title>Tengunoibacter tsumagoiensis gen. nov., sp. nov., Dictyobacter kobayashii sp. nov., D. alpinus sp. nov., and D. joshuensis sp. nov. and description of Dictyobacteraceae fam. nov. within the order Ktedonobacterales isolated from Tengu-no-mugimeshi.</title>
        <authorList>
            <person name="Wang C.M."/>
            <person name="Zheng Y."/>
            <person name="Sakai Y."/>
            <person name="Toyoda A."/>
            <person name="Minakuchi Y."/>
            <person name="Abe K."/>
            <person name="Yokota A."/>
            <person name="Yabe S."/>
        </authorList>
    </citation>
    <scope>NUCLEOTIDE SEQUENCE [LARGE SCALE GENOMIC DNA]</scope>
    <source>
        <strain evidence="3">Uno16</strain>
    </source>
</reference>
<comment type="caution">
    <text evidence="2">The sequence shown here is derived from an EMBL/GenBank/DDBJ whole genome shotgun (WGS) entry which is preliminary data.</text>
</comment>
<dbReference type="EMBL" id="BIFT01000001">
    <property type="protein sequence ID" value="GCE25875.1"/>
    <property type="molecule type" value="Genomic_DNA"/>
</dbReference>
<gene>
    <name evidence="2" type="ORF">KDA_13590</name>
</gene>
<sequence>MSAPTNNQPYIAQNSDAPAYWHVGILWAMLATGDQTGGHFSLMEEWCPKDSGPPPHYHDQDEAFYLIDGTITFLTNGQTMQASTGAFVFIPGGTVHSFRVDSDTAHILNFYTPAGFEQIVMRQGVPAQTRTIPPEEFKEPPLDGPTMMQLFQQYGMHSTQEPDVLRQHS</sequence>
<dbReference type="InterPro" id="IPR011051">
    <property type="entry name" value="RmlC_Cupin_sf"/>
</dbReference>
<dbReference type="PANTHER" id="PTHR36440:SF1">
    <property type="entry name" value="PUTATIVE (AFU_ORTHOLOGUE AFUA_8G07350)-RELATED"/>
    <property type="match status" value="1"/>
</dbReference>
<dbReference type="Gene3D" id="2.60.120.10">
    <property type="entry name" value="Jelly Rolls"/>
    <property type="match status" value="1"/>
</dbReference>
<feature type="domain" description="Cupin type-2" evidence="1">
    <location>
        <begin position="48"/>
        <end position="104"/>
    </location>
</feature>
<organism evidence="2 3">
    <name type="scientific">Dictyobacter alpinus</name>
    <dbReference type="NCBI Taxonomy" id="2014873"/>
    <lineage>
        <taxon>Bacteria</taxon>
        <taxon>Bacillati</taxon>
        <taxon>Chloroflexota</taxon>
        <taxon>Ktedonobacteria</taxon>
        <taxon>Ktedonobacterales</taxon>
        <taxon>Dictyobacteraceae</taxon>
        <taxon>Dictyobacter</taxon>
    </lineage>
</organism>
<dbReference type="Proteomes" id="UP000287171">
    <property type="component" value="Unassembled WGS sequence"/>
</dbReference>
<dbReference type="AlphaFoldDB" id="A0A402B3F1"/>
<dbReference type="InterPro" id="IPR013096">
    <property type="entry name" value="Cupin_2"/>
</dbReference>
<evidence type="ECO:0000259" key="1">
    <source>
        <dbReference type="Pfam" id="PF07883"/>
    </source>
</evidence>
<proteinExistence type="predicted"/>
<dbReference type="InterPro" id="IPR014710">
    <property type="entry name" value="RmlC-like_jellyroll"/>
</dbReference>
<name>A0A402B3F1_9CHLR</name>
<keyword evidence="3" id="KW-1185">Reference proteome</keyword>
<evidence type="ECO:0000313" key="2">
    <source>
        <dbReference type="EMBL" id="GCE25875.1"/>
    </source>
</evidence>
<dbReference type="PANTHER" id="PTHR36440">
    <property type="entry name" value="PUTATIVE (AFU_ORTHOLOGUE AFUA_8G07350)-RELATED"/>
    <property type="match status" value="1"/>
</dbReference>